<feature type="domain" description="Tse2 ADP-ribosyltransferase toxin" evidence="1">
    <location>
        <begin position="36"/>
        <end position="179"/>
    </location>
</feature>
<comment type="caution">
    <text evidence="2">The sequence shown here is derived from an EMBL/GenBank/DDBJ whole genome shotgun (WGS) entry which is preliminary data.</text>
</comment>
<name>A0AAN6MI74_9PEZI</name>
<evidence type="ECO:0000313" key="3">
    <source>
        <dbReference type="Proteomes" id="UP001303889"/>
    </source>
</evidence>
<dbReference type="AlphaFoldDB" id="A0AAN6MI74"/>
<sequence length="200" mass="23028">MASRVCLSRVPVPPLGRRAISQVLLNAMAVYTAFPATLHYYSPHRVSSLYNCREKETRPYSLVYQAVCVGDNGFVYPRVRSPVPHDPLLWVSNGAVFMPNTTWMQELYRLCLEQSYYDALDGGEQVEAHYLYTVAKGTPVPSRLMLIREDEESFSCSHLNRSLDEFYDEHALKETASQWFGKHPLRDSISNSEEHMWMSR</sequence>
<reference evidence="2" key="1">
    <citation type="journal article" date="2023" name="Mol. Phylogenet. Evol.">
        <title>Genome-scale phylogeny and comparative genomics of the fungal order Sordariales.</title>
        <authorList>
            <person name="Hensen N."/>
            <person name="Bonometti L."/>
            <person name="Westerberg I."/>
            <person name="Brannstrom I.O."/>
            <person name="Guillou S."/>
            <person name="Cros-Aarteil S."/>
            <person name="Calhoun S."/>
            <person name="Haridas S."/>
            <person name="Kuo A."/>
            <person name="Mondo S."/>
            <person name="Pangilinan J."/>
            <person name="Riley R."/>
            <person name="LaButti K."/>
            <person name="Andreopoulos B."/>
            <person name="Lipzen A."/>
            <person name="Chen C."/>
            <person name="Yan M."/>
            <person name="Daum C."/>
            <person name="Ng V."/>
            <person name="Clum A."/>
            <person name="Steindorff A."/>
            <person name="Ohm R.A."/>
            <person name="Martin F."/>
            <person name="Silar P."/>
            <person name="Natvig D.O."/>
            <person name="Lalanne C."/>
            <person name="Gautier V."/>
            <person name="Ament-Velasquez S.L."/>
            <person name="Kruys A."/>
            <person name="Hutchinson M.I."/>
            <person name="Powell A.J."/>
            <person name="Barry K."/>
            <person name="Miller A.N."/>
            <person name="Grigoriev I.V."/>
            <person name="Debuchy R."/>
            <person name="Gladieux P."/>
            <person name="Hiltunen Thoren M."/>
            <person name="Johannesson H."/>
        </authorList>
    </citation>
    <scope>NUCLEOTIDE SEQUENCE</scope>
    <source>
        <strain evidence="2">CBS 103.79</strain>
    </source>
</reference>
<dbReference type="Pfam" id="PF18648">
    <property type="entry name" value="ADPRTs_Tse2"/>
    <property type="match status" value="1"/>
</dbReference>
<protein>
    <recommendedName>
        <fullName evidence="1">Tse2 ADP-ribosyltransferase toxin domain-containing protein</fullName>
    </recommendedName>
</protein>
<dbReference type="InterPro" id="IPR041018">
    <property type="entry name" value="ADPRTs_Tse2"/>
</dbReference>
<evidence type="ECO:0000259" key="1">
    <source>
        <dbReference type="Pfam" id="PF18648"/>
    </source>
</evidence>
<dbReference type="EMBL" id="MU855586">
    <property type="protein sequence ID" value="KAK3901357.1"/>
    <property type="molecule type" value="Genomic_DNA"/>
</dbReference>
<dbReference type="Proteomes" id="UP001303889">
    <property type="component" value="Unassembled WGS sequence"/>
</dbReference>
<gene>
    <name evidence="2" type="ORF">C8A05DRAFT_44988</name>
</gene>
<accession>A0AAN6MI74</accession>
<evidence type="ECO:0000313" key="2">
    <source>
        <dbReference type="EMBL" id="KAK3901357.1"/>
    </source>
</evidence>
<proteinExistence type="predicted"/>
<keyword evidence="3" id="KW-1185">Reference proteome</keyword>
<reference evidence="2" key="2">
    <citation type="submission" date="2023-05" db="EMBL/GenBank/DDBJ databases">
        <authorList>
            <consortium name="Lawrence Berkeley National Laboratory"/>
            <person name="Steindorff A."/>
            <person name="Hensen N."/>
            <person name="Bonometti L."/>
            <person name="Westerberg I."/>
            <person name="Brannstrom I.O."/>
            <person name="Guillou S."/>
            <person name="Cros-Aarteil S."/>
            <person name="Calhoun S."/>
            <person name="Haridas S."/>
            <person name="Kuo A."/>
            <person name="Mondo S."/>
            <person name="Pangilinan J."/>
            <person name="Riley R."/>
            <person name="Labutti K."/>
            <person name="Andreopoulos B."/>
            <person name="Lipzen A."/>
            <person name="Chen C."/>
            <person name="Yanf M."/>
            <person name="Daum C."/>
            <person name="Ng V."/>
            <person name="Clum A."/>
            <person name="Ohm R."/>
            <person name="Martin F."/>
            <person name="Silar P."/>
            <person name="Natvig D."/>
            <person name="Lalanne C."/>
            <person name="Gautier V."/>
            <person name="Ament-Velasquez S.L."/>
            <person name="Kruys A."/>
            <person name="Hutchinson M.I."/>
            <person name="Powell A.J."/>
            <person name="Barry K."/>
            <person name="Miller A.N."/>
            <person name="Grigoriev I.V."/>
            <person name="Debuchy R."/>
            <person name="Gladieux P."/>
            <person name="Thoren M.H."/>
            <person name="Johannesson H."/>
        </authorList>
    </citation>
    <scope>NUCLEOTIDE SEQUENCE</scope>
    <source>
        <strain evidence="2">CBS 103.79</strain>
    </source>
</reference>
<organism evidence="2 3">
    <name type="scientific">Staphylotrichum tortipilum</name>
    <dbReference type="NCBI Taxonomy" id="2831512"/>
    <lineage>
        <taxon>Eukaryota</taxon>
        <taxon>Fungi</taxon>
        <taxon>Dikarya</taxon>
        <taxon>Ascomycota</taxon>
        <taxon>Pezizomycotina</taxon>
        <taxon>Sordariomycetes</taxon>
        <taxon>Sordariomycetidae</taxon>
        <taxon>Sordariales</taxon>
        <taxon>Chaetomiaceae</taxon>
        <taxon>Staphylotrichum</taxon>
    </lineage>
</organism>